<dbReference type="SUPFAM" id="SSF54001">
    <property type="entry name" value="Cysteine proteinases"/>
    <property type="match status" value="1"/>
</dbReference>
<dbReference type="InterPro" id="IPR038765">
    <property type="entry name" value="Papain-like_cys_pep_sf"/>
</dbReference>
<organism evidence="6 7">
    <name type="scientific">Sanguibacter hominis ATCC BAA-789</name>
    <dbReference type="NCBI Taxonomy" id="1312740"/>
    <lineage>
        <taxon>Bacteria</taxon>
        <taxon>Bacillati</taxon>
        <taxon>Actinomycetota</taxon>
        <taxon>Actinomycetes</taxon>
        <taxon>Micrococcales</taxon>
        <taxon>Sanguibacteraceae</taxon>
        <taxon>Sanguibacter</taxon>
    </lineage>
</organism>
<comment type="caution">
    <text evidence="6">The sequence shown here is derived from an EMBL/GenBank/DDBJ whole genome shotgun (WGS) entry which is preliminary data.</text>
</comment>
<dbReference type="PANTHER" id="PTHR47359">
    <property type="entry name" value="PEPTIDOGLYCAN DL-ENDOPEPTIDASE CWLO"/>
    <property type="match status" value="1"/>
</dbReference>
<reference evidence="6 7" key="1">
    <citation type="submission" date="2020-04" db="EMBL/GenBank/DDBJ databases">
        <title>MicrobeNet Type strains.</title>
        <authorList>
            <person name="Nicholson A.C."/>
        </authorList>
    </citation>
    <scope>NUCLEOTIDE SEQUENCE [LARGE SCALE GENOMIC DNA]</scope>
    <source>
        <strain evidence="6 7">ATCC BAA-789</strain>
    </source>
</reference>
<evidence type="ECO:0000256" key="3">
    <source>
        <dbReference type="ARBA" id="ARBA00022801"/>
    </source>
</evidence>
<dbReference type="AlphaFoldDB" id="A0A9X5FD36"/>
<dbReference type="Proteomes" id="UP000774283">
    <property type="component" value="Unassembled WGS sequence"/>
</dbReference>
<evidence type="ECO:0000313" key="6">
    <source>
        <dbReference type="EMBL" id="NKX94170.1"/>
    </source>
</evidence>
<dbReference type="Pfam" id="PF00877">
    <property type="entry name" value="NLPC_P60"/>
    <property type="match status" value="1"/>
</dbReference>
<dbReference type="GO" id="GO:0006508">
    <property type="term" value="P:proteolysis"/>
    <property type="evidence" value="ECO:0007669"/>
    <property type="project" value="UniProtKB-KW"/>
</dbReference>
<keyword evidence="7" id="KW-1185">Reference proteome</keyword>
<evidence type="ECO:0000256" key="1">
    <source>
        <dbReference type="ARBA" id="ARBA00007074"/>
    </source>
</evidence>
<proteinExistence type="inferred from homology"/>
<dbReference type="PANTHER" id="PTHR47359:SF3">
    <property type="entry name" value="NLP_P60 DOMAIN-CONTAINING PROTEIN-RELATED"/>
    <property type="match status" value="1"/>
</dbReference>
<dbReference type="Gene3D" id="3.90.1720.10">
    <property type="entry name" value="endopeptidase domain like (from Nostoc punctiforme)"/>
    <property type="match status" value="1"/>
</dbReference>
<keyword evidence="3" id="KW-0378">Hydrolase</keyword>
<dbReference type="InterPro" id="IPR051794">
    <property type="entry name" value="PG_Endopeptidase_C40"/>
</dbReference>
<evidence type="ECO:0000256" key="2">
    <source>
        <dbReference type="ARBA" id="ARBA00022670"/>
    </source>
</evidence>
<dbReference type="GO" id="GO:0008234">
    <property type="term" value="F:cysteine-type peptidase activity"/>
    <property type="evidence" value="ECO:0007669"/>
    <property type="project" value="UniProtKB-KW"/>
</dbReference>
<dbReference type="PROSITE" id="PS51935">
    <property type="entry name" value="NLPC_P60"/>
    <property type="match status" value="1"/>
</dbReference>
<protein>
    <submittedName>
        <fullName evidence="6">C40 family peptidase</fullName>
    </submittedName>
</protein>
<accession>A0A9X5FD36</accession>
<feature type="domain" description="NlpC/P60" evidence="5">
    <location>
        <begin position="38"/>
        <end position="149"/>
    </location>
</feature>
<evidence type="ECO:0000313" key="7">
    <source>
        <dbReference type="Proteomes" id="UP000774283"/>
    </source>
</evidence>
<name>A0A9X5FD36_9MICO</name>
<evidence type="ECO:0000259" key="5">
    <source>
        <dbReference type="PROSITE" id="PS51935"/>
    </source>
</evidence>
<gene>
    <name evidence="6" type="ORF">HF995_12975</name>
</gene>
<dbReference type="InterPro" id="IPR000064">
    <property type="entry name" value="NLP_P60_dom"/>
</dbReference>
<comment type="similarity">
    <text evidence="1">Belongs to the peptidase C40 family.</text>
</comment>
<keyword evidence="2" id="KW-0645">Protease</keyword>
<sequence length="149" mass="16123">MPRKLSAKKHTIRAVFRPSAQTAATVAPGRDSLKVRVISEGAQIAKIAKQYVGVRYRSGGGSPSGFDCSGFTSYVYKKAGIAKLPRSSAAQRHSGKTVSRSKARAGDLIWTRGHVAIYLGKGKQIDAPRPGKTIQVRSIWQSNPTFIRV</sequence>
<evidence type="ECO:0000256" key="4">
    <source>
        <dbReference type="ARBA" id="ARBA00022807"/>
    </source>
</evidence>
<dbReference type="EMBL" id="JAAXOW010000005">
    <property type="protein sequence ID" value="NKX94170.1"/>
    <property type="molecule type" value="Genomic_DNA"/>
</dbReference>
<keyword evidence="4" id="KW-0788">Thiol protease</keyword>